<evidence type="ECO:0000313" key="4">
    <source>
        <dbReference type="EMBL" id="RBP47259.1"/>
    </source>
</evidence>
<keyword evidence="1" id="KW-0378">Hydrolase</keyword>
<dbReference type="InterPro" id="IPR029058">
    <property type="entry name" value="AB_hydrolase_fold"/>
</dbReference>
<evidence type="ECO:0000256" key="2">
    <source>
        <dbReference type="SAM" id="SignalP"/>
    </source>
</evidence>
<protein>
    <submittedName>
        <fullName evidence="4">Acetyl esterase/lipase</fullName>
    </submittedName>
</protein>
<keyword evidence="5" id="KW-1185">Reference proteome</keyword>
<feature type="chain" id="PRO_5016670507" evidence="2">
    <location>
        <begin position="23"/>
        <end position="306"/>
    </location>
</feature>
<dbReference type="EMBL" id="QNRR01000001">
    <property type="protein sequence ID" value="RBP47259.1"/>
    <property type="molecule type" value="Genomic_DNA"/>
</dbReference>
<feature type="signal peptide" evidence="2">
    <location>
        <begin position="1"/>
        <end position="22"/>
    </location>
</feature>
<reference evidence="4 5" key="1">
    <citation type="submission" date="2018-06" db="EMBL/GenBank/DDBJ databases">
        <title>Genomic Encyclopedia of Type Strains, Phase IV (KMG-IV): sequencing the most valuable type-strain genomes for metagenomic binning, comparative biology and taxonomic classification.</title>
        <authorList>
            <person name="Goeker M."/>
        </authorList>
    </citation>
    <scope>NUCLEOTIDE SEQUENCE [LARGE SCALE GENOMIC DNA]</scope>
    <source>
        <strain evidence="4 5">DSM 25532</strain>
    </source>
</reference>
<sequence length="306" mass="32987">MKTLSAILAATIAVAFASAAFAQAPEKPKTPAPAKPKFTKVLPALPDTLALHEKIECSRVGDFSVLLDIYVPKAPGKYPAILLIHGGGWRARQVEADKPLAERLAQRGYVVAQVAYRLSTDGKFPAALHDCKAALRFLRAHAGEYHLDPERIGVAGGSAGGQLSGLMGMTGGVKELEGTGGEPEQSTAIKACIVMAATMDFVESNRMQNNEAVIQYLGKFDENKALYAQASPITHVKQGCPPTLFLEGEHDTEKIGRPEMQVKLRALGVPTEVITLKGAPHPFWMSQPWLDETAKAAGDWFDKYLK</sequence>
<dbReference type="Proteomes" id="UP000253426">
    <property type="component" value="Unassembled WGS sequence"/>
</dbReference>
<dbReference type="OrthoDB" id="108903at2"/>
<keyword evidence="2" id="KW-0732">Signal</keyword>
<dbReference type="PANTHER" id="PTHR48081">
    <property type="entry name" value="AB HYDROLASE SUPERFAMILY PROTEIN C4A8.06C"/>
    <property type="match status" value="1"/>
</dbReference>
<evidence type="ECO:0000259" key="3">
    <source>
        <dbReference type="Pfam" id="PF20434"/>
    </source>
</evidence>
<dbReference type="PANTHER" id="PTHR48081:SF13">
    <property type="entry name" value="ALPHA_BETA HYDROLASE"/>
    <property type="match status" value="1"/>
</dbReference>
<dbReference type="InterPro" id="IPR050300">
    <property type="entry name" value="GDXG_lipolytic_enzyme"/>
</dbReference>
<evidence type="ECO:0000256" key="1">
    <source>
        <dbReference type="ARBA" id="ARBA00022801"/>
    </source>
</evidence>
<proteinExistence type="predicted"/>
<evidence type="ECO:0000313" key="5">
    <source>
        <dbReference type="Proteomes" id="UP000253426"/>
    </source>
</evidence>
<organism evidence="4 5">
    <name type="scientific">Roseimicrobium gellanilyticum</name>
    <dbReference type="NCBI Taxonomy" id="748857"/>
    <lineage>
        <taxon>Bacteria</taxon>
        <taxon>Pseudomonadati</taxon>
        <taxon>Verrucomicrobiota</taxon>
        <taxon>Verrucomicrobiia</taxon>
        <taxon>Verrucomicrobiales</taxon>
        <taxon>Verrucomicrobiaceae</taxon>
        <taxon>Roseimicrobium</taxon>
    </lineage>
</organism>
<dbReference type="Gene3D" id="3.40.50.1820">
    <property type="entry name" value="alpha/beta hydrolase"/>
    <property type="match status" value="1"/>
</dbReference>
<feature type="domain" description="BD-FAE-like" evidence="3">
    <location>
        <begin position="67"/>
        <end position="252"/>
    </location>
</feature>
<dbReference type="GO" id="GO:0016787">
    <property type="term" value="F:hydrolase activity"/>
    <property type="evidence" value="ECO:0007669"/>
    <property type="project" value="UniProtKB-KW"/>
</dbReference>
<dbReference type="InterPro" id="IPR049492">
    <property type="entry name" value="BD-FAE-like_dom"/>
</dbReference>
<dbReference type="AlphaFoldDB" id="A0A366HUA2"/>
<dbReference type="Pfam" id="PF20434">
    <property type="entry name" value="BD-FAE"/>
    <property type="match status" value="1"/>
</dbReference>
<dbReference type="RefSeq" id="WP_113956211.1">
    <property type="nucleotide sequence ID" value="NZ_QNRR01000001.1"/>
</dbReference>
<accession>A0A366HUA2</accession>
<gene>
    <name evidence="4" type="ORF">DES53_10156</name>
</gene>
<comment type="caution">
    <text evidence="4">The sequence shown here is derived from an EMBL/GenBank/DDBJ whole genome shotgun (WGS) entry which is preliminary data.</text>
</comment>
<name>A0A366HUA2_9BACT</name>
<dbReference type="SUPFAM" id="SSF53474">
    <property type="entry name" value="alpha/beta-Hydrolases"/>
    <property type="match status" value="1"/>
</dbReference>